<name>A0A2V1GXJ9_9GAMM</name>
<evidence type="ECO:0000256" key="13">
    <source>
        <dbReference type="ARBA" id="ARBA00023136"/>
    </source>
</evidence>
<dbReference type="GO" id="GO:0005886">
    <property type="term" value="C:plasma membrane"/>
    <property type="evidence" value="ECO:0007669"/>
    <property type="project" value="UniProtKB-SubCell"/>
</dbReference>
<dbReference type="GO" id="GO:0051073">
    <property type="term" value="F:adenosylcobinamide-GDP ribazoletransferase activity"/>
    <property type="evidence" value="ECO:0007669"/>
    <property type="project" value="UniProtKB-UniRule"/>
</dbReference>
<keyword evidence="8 19" id="KW-0169">Cobalamin biosynthesis</keyword>
<evidence type="ECO:0000256" key="7">
    <source>
        <dbReference type="ARBA" id="ARBA00022475"/>
    </source>
</evidence>
<comment type="pathway">
    <text evidence="3 19">Cofactor biosynthesis; adenosylcobalamin biosynthesis; adenosylcobalamin from cob(II)yrinate a,c-diamide: step 7/7.</text>
</comment>
<dbReference type="OrthoDB" id="9794626at2"/>
<evidence type="ECO:0000313" key="21">
    <source>
        <dbReference type="Proteomes" id="UP000244906"/>
    </source>
</evidence>
<evidence type="ECO:0000256" key="18">
    <source>
        <dbReference type="ARBA" id="ARBA00049504"/>
    </source>
</evidence>
<keyword evidence="12 19" id="KW-1133">Transmembrane helix</keyword>
<reference evidence="20 21" key="1">
    <citation type="submission" date="2018-04" db="EMBL/GenBank/DDBJ databases">
        <title>Thalassorhabdus spongiae gen. nov., sp. nov., isolated from a marine sponge in South-West Iceland.</title>
        <authorList>
            <person name="Knobloch S."/>
            <person name="Daussin A."/>
            <person name="Johannsson R."/>
            <person name="Marteinsson V.T."/>
        </authorList>
    </citation>
    <scope>NUCLEOTIDE SEQUENCE [LARGE SCALE GENOMIC DNA]</scope>
    <source>
        <strain evidence="20 21">Hp12</strain>
    </source>
</reference>
<dbReference type="UniPathway" id="UPA00148">
    <property type="reaction ID" value="UER00238"/>
</dbReference>
<dbReference type="PANTHER" id="PTHR34148:SF1">
    <property type="entry name" value="ADENOSYLCOBINAMIDE-GDP RIBAZOLETRANSFERASE"/>
    <property type="match status" value="1"/>
</dbReference>
<evidence type="ECO:0000256" key="12">
    <source>
        <dbReference type="ARBA" id="ARBA00022989"/>
    </source>
</evidence>
<keyword evidence="7 19" id="KW-1003">Cell membrane</keyword>
<dbReference type="Pfam" id="PF02654">
    <property type="entry name" value="CobS"/>
    <property type="match status" value="1"/>
</dbReference>
<dbReference type="HAMAP" id="MF_00719">
    <property type="entry name" value="CobS"/>
    <property type="match status" value="1"/>
</dbReference>
<evidence type="ECO:0000256" key="2">
    <source>
        <dbReference type="ARBA" id="ARBA00004651"/>
    </source>
</evidence>
<dbReference type="EMBL" id="QDDL01000002">
    <property type="protein sequence ID" value="PVZ70373.1"/>
    <property type="molecule type" value="Genomic_DNA"/>
</dbReference>
<feature type="transmembrane region" description="Helical" evidence="19">
    <location>
        <begin position="85"/>
        <end position="104"/>
    </location>
</feature>
<evidence type="ECO:0000256" key="14">
    <source>
        <dbReference type="ARBA" id="ARBA00025228"/>
    </source>
</evidence>
<dbReference type="InterPro" id="IPR003805">
    <property type="entry name" value="CobS"/>
</dbReference>
<accession>A0A2V1GXJ9</accession>
<keyword evidence="10 19" id="KW-0812">Transmembrane</keyword>
<evidence type="ECO:0000256" key="3">
    <source>
        <dbReference type="ARBA" id="ARBA00004663"/>
    </source>
</evidence>
<comment type="similarity">
    <text evidence="4 19">Belongs to the CobS family.</text>
</comment>
<dbReference type="AlphaFoldDB" id="A0A2V1GXJ9"/>
<proteinExistence type="inferred from homology"/>
<feature type="transmembrane region" description="Helical" evidence="19">
    <location>
        <begin position="136"/>
        <end position="156"/>
    </location>
</feature>
<comment type="catalytic activity">
    <reaction evidence="17 19">
        <text>alpha-ribazole + adenosylcob(III)inamide-GDP = adenosylcob(III)alamin + GMP + H(+)</text>
        <dbReference type="Rhea" id="RHEA:16049"/>
        <dbReference type="ChEBI" id="CHEBI:10329"/>
        <dbReference type="ChEBI" id="CHEBI:15378"/>
        <dbReference type="ChEBI" id="CHEBI:18408"/>
        <dbReference type="ChEBI" id="CHEBI:58115"/>
        <dbReference type="ChEBI" id="CHEBI:60487"/>
        <dbReference type="EC" id="2.7.8.26"/>
    </reaction>
</comment>
<protein>
    <recommendedName>
        <fullName evidence="6 19">Adenosylcobinamide-GDP ribazoletransferase</fullName>
        <ecNumber evidence="5 19">2.7.8.26</ecNumber>
    </recommendedName>
    <alternativeName>
        <fullName evidence="16 19">Cobalamin synthase</fullName>
    </alternativeName>
    <alternativeName>
        <fullName evidence="15 19">Cobalamin-5'-phosphate synthase</fullName>
    </alternativeName>
</protein>
<evidence type="ECO:0000256" key="9">
    <source>
        <dbReference type="ARBA" id="ARBA00022679"/>
    </source>
</evidence>
<dbReference type="GO" id="GO:0008818">
    <property type="term" value="F:cobalamin 5'-phosphate synthase activity"/>
    <property type="evidence" value="ECO:0007669"/>
    <property type="project" value="UniProtKB-UniRule"/>
</dbReference>
<dbReference type="RefSeq" id="WP_116686445.1">
    <property type="nucleotide sequence ID" value="NZ_CAWNYD010000002.1"/>
</dbReference>
<evidence type="ECO:0000256" key="11">
    <source>
        <dbReference type="ARBA" id="ARBA00022842"/>
    </source>
</evidence>
<dbReference type="NCBIfam" id="TIGR00317">
    <property type="entry name" value="cobS"/>
    <property type="match status" value="1"/>
</dbReference>
<comment type="function">
    <text evidence="14 19">Joins adenosylcobinamide-GDP and alpha-ribazole to generate adenosylcobalamin (Ado-cobalamin). Also synthesizes adenosylcobalamin 5'-phosphate from adenosylcobinamide-GDP and alpha-ribazole 5'-phosphate.</text>
</comment>
<evidence type="ECO:0000256" key="17">
    <source>
        <dbReference type="ARBA" id="ARBA00048623"/>
    </source>
</evidence>
<dbReference type="GO" id="GO:0009236">
    <property type="term" value="P:cobalamin biosynthetic process"/>
    <property type="evidence" value="ECO:0007669"/>
    <property type="project" value="UniProtKB-UniRule"/>
</dbReference>
<gene>
    <name evidence="19 20" type="primary">cobS</name>
    <name evidence="20" type="ORF">DC094_07200</name>
</gene>
<sequence>MFKYQTFLMTLQFVTRLPVSGLLAKEPLVEEDPSIGEKPLAKNALSDWQDAILYFPAAGLLLGAIYLLSALLLSTFAGDTLLHSALIASLVTVLMIWLSGGLHIDGLADMTDAWVGGLGDQQRTLDIMKDPTCGPMAVMAVVLSVLVRFVACWLIIDQGSWLLLLLAPALARCSGLAFYRQGHYLRKQGMGSAFVTVAKSDIAGKVLCGSLGIGSVLLIGYWPGLLAAFLAFYFLRQTSDQRLGGFTGDVAGASIELTEVALLAFGILFI</sequence>
<keyword evidence="21" id="KW-1185">Reference proteome</keyword>
<keyword evidence="13 19" id="KW-0472">Membrane</keyword>
<comment type="subcellular location">
    <subcellularLocation>
        <location evidence="2 19">Cell membrane</location>
        <topology evidence="2 19">Multi-pass membrane protein</topology>
    </subcellularLocation>
</comment>
<evidence type="ECO:0000256" key="19">
    <source>
        <dbReference type="HAMAP-Rule" id="MF_00719"/>
    </source>
</evidence>
<dbReference type="EC" id="2.7.8.26" evidence="5 19"/>
<evidence type="ECO:0000313" key="20">
    <source>
        <dbReference type="EMBL" id="PVZ70373.1"/>
    </source>
</evidence>
<evidence type="ECO:0000256" key="10">
    <source>
        <dbReference type="ARBA" id="ARBA00022692"/>
    </source>
</evidence>
<evidence type="ECO:0000256" key="15">
    <source>
        <dbReference type="ARBA" id="ARBA00032605"/>
    </source>
</evidence>
<evidence type="ECO:0000256" key="16">
    <source>
        <dbReference type="ARBA" id="ARBA00032853"/>
    </source>
</evidence>
<feature type="transmembrane region" description="Helical" evidence="19">
    <location>
        <begin position="163"/>
        <end position="182"/>
    </location>
</feature>
<feature type="transmembrane region" description="Helical" evidence="19">
    <location>
        <begin position="202"/>
        <end position="235"/>
    </location>
</feature>
<keyword evidence="11 19" id="KW-0460">Magnesium</keyword>
<evidence type="ECO:0000256" key="4">
    <source>
        <dbReference type="ARBA" id="ARBA00010561"/>
    </source>
</evidence>
<organism evidence="20 21">
    <name type="scientific">Pelagibaculum spongiae</name>
    <dbReference type="NCBI Taxonomy" id="2080658"/>
    <lineage>
        <taxon>Bacteria</taxon>
        <taxon>Pseudomonadati</taxon>
        <taxon>Pseudomonadota</taxon>
        <taxon>Gammaproteobacteria</taxon>
        <taxon>Oceanospirillales</taxon>
        <taxon>Pelagibaculum</taxon>
    </lineage>
</organism>
<comment type="cofactor">
    <cofactor evidence="1 19">
        <name>Mg(2+)</name>
        <dbReference type="ChEBI" id="CHEBI:18420"/>
    </cofactor>
</comment>
<dbReference type="Proteomes" id="UP000244906">
    <property type="component" value="Unassembled WGS sequence"/>
</dbReference>
<feature type="transmembrane region" description="Helical" evidence="19">
    <location>
        <begin position="51"/>
        <end position="73"/>
    </location>
</feature>
<evidence type="ECO:0000256" key="5">
    <source>
        <dbReference type="ARBA" id="ARBA00013200"/>
    </source>
</evidence>
<evidence type="ECO:0000256" key="8">
    <source>
        <dbReference type="ARBA" id="ARBA00022573"/>
    </source>
</evidence>
<comment type="caution">
    <text evidence="20">The sequence shown here is derived from an EMBL/GenBank/DDBJ whole genome shotgun (WGS) entry which is preliminary data.</text>
</comment>
<keyword evidence="9 19" id="KW-0808">Transferase</keyword>
<evidence type="ECO:0000256" key="1">
    <source>
        <dbReference type="ARBA" id="ARBA00001946"/>
    </source>
</evidence>
<evidence type="ECO:0000256" key="6">
    <source>
        <dbReference type="ARBA" id="ARBA00015850"/>
    </source>
</evidence>
<dbReference type="PANTHER" id="PTHR34148">
    <property type="entry name" value="ADENOSYLCOBINAMIDE-GDP RIBAZOLETRANSFERASE"/>
    <property type="match status" value="1"/>
</dbReference>
<comment type="catalytic activity">
    <reaction evidence="18 19">
        <text>alpha-ribazole 5'-phosphate + adenosylcob(III)inamide-GDP = adenosylcob(III)alamin 5'-phosphate + GMP + H(+)</text>
        <dbReference type="Rhea" id="RHEA:23560"/>
        <dbReference type="ChEBI" id="CHEBI:15378"/>
        <dbReference type="ChEBI" id="CHEBI:57918"/>
        <dbReference type="ChEBI" id="CHEBI:58115"/>
        <dbReference type="ChEBI" id="CHEBI:60487"/>
        <dbReference type="ChEBI" id="CHEBI:60493"/>
        <dbReference type="EC" id="2.7.8.26"/>
    </reaction>
</comment>